<dbReference type="Gene3D" id="3.40.50.300">
    <property type="entry name" value="P-loop containing nucleotide triphosphate hydrolases"/>
    <property type="match status" value="1"/>
</dbReference>
<evidence type="ECO:0000256" key="13">
    <source>
        <dbReference type="ARBA" id="ARBA00023242"/>
    </source>
</evidence>
<dbReference type="InterPro" id="IPR010339">
    <property type="entry name" value="TIP49_P-loop"/>
</dbReference>
<accession>A0AAD4M0H4</accession>
<comment type="subcellular location">
    <subcellularLocation>
        <location evidence="1 16">Nucleus</location>
    </subcellularLocation>
</comment>
<comment type="similarity">
    <text evidence="2 16">Belongs to the RuvB family.</text>
</comment>
<evidence type="ECO:0000256" key="6">
    <source>
        <dbReference type="ARBA" id="ARBA00022806"/>
    </source>
</evidence>
<dbReference type="EMBL" id="WTXG01000036">
    <property type="protein sequence ID" value="KAI0297485.1"/>
    <property type="molecule type" value="Genomic_DNA"/>
</dbReference>
<keyword evidence="12 16" id="KW-0234">DNA repair</keyword>
<evidence type="ECO:0000256" key="17">
    <source>
        <dbReference type="SAM" id="MobiDB-lite"/>
    </source>
</evidence>
<protein>
    <recommendedName>
        <fullName evidence="16">RuvB-like helicase</fullName>
        <ecNumber evidence="16">3.6.4.12</ecNumber>
    </recommendedName>
</protein>
<evidence type="ECO:0000256" key="7">
    <source>
        <dbReference type="ARBA" id="ARBA00022840"/>
    </source>
</evidence>
<keyword evidence="10" id="KW-0010">Activator</keyword>
<dbReference type="AlphaFoldDB" id="A0AAD4M0H4"/>
<dbReference type="GO" id="GO:0005634">
    <property type="term" value="C:nucleus"/>
    <property type="evidence" value="ECO:0007669"/>
    <property type="project" value="UniProtKB-SubCell"/>
</dbReference>
<dbReference type="InterPro" id="IPR041048">
    <property type="entry name" value="RuvB-like_C"/>
</dbReference>
<dbReference type="InterPro" id="IPR027417">
    <property type="entry name" value="P-loop_NTPase"/>
</dbReference>
<feature type="domain" description="AAA+ ATPase" evidence="18">
    <location>
        <begin position="81"/>
        <end position="371"/>
    </location>
</feature>
<evidence type="ECO:0000256" key="8">
    <source>
        <dbReference type="ARBA" id="ARBA00022853"/>
    </source>
</evidence>
<comment type="function">
    <text evidence="16">DNA helicase participates in several chromatin remodeling complexes, including the SWR1 and the INO80 complexes.</text>
</comment>
<keyword evidence="5 16" id="KW-0378">Hydrolase</keyword>
<dbReference type="EC" id="3.6.4.12" evidence="16"/>
<dbReference type="GO" id="GO:0003678">
    <property type="term" value="F:DNA helicase activity"/>
    <property type="evidence" value="ECO:0007669"/>
    <property type="project" value="UniProtKB-EC"/>
</dbReference>
<dbReference type="Gene3D" id="1.10.8.60">
    <property type="match status" value="1"/>
</dbReference>
<dbReference type="Gene3D" id="2.40.50.360">
    <property type="entry name" value="RuvB-like helicase, domain II"/>
    <property type="match status" value="1"/>
</dbReference>
<comment type="caution">
    <text evidence="19">The sequence shown here is derived from an EMBL/GenBank/DDBJ whole genome shotgun (WGS) entry which is preliminary data.</text>
</comment>
<feature type="compositionally biased region" description="Low complexity" evidence="17">
    <location>
        <begin position="1"/>
        <end position="16"/>
    </location>
</feature>
<keyword evidence="9 16" id="KW-0805">Transcription regulation</keyword>
<evidence type="ECO:0000256" key="10">
    <source>
        <dbReference type="ARBA" id="ARBA00023159"/>
    </source>
</evidence>
<proteinExistence type="inferred from homology"/>
<evidence type="ECO:0000256" key="3">
    <source>
        <dbReference type="ARBA" id="ARBA00022741"/>
    </source>
</evidence>
<evidence type="ECO:0000256" key="1">
    <source>
        <dbReference type="ARBA" id="ARBA00004123"/>
    </source>
</evidence>
<evidence type="ECO:0000256" key="9">
    <source>
        <dbReference type="ARBA" id="ARBA00023015"/>
    </source>
</evidence>
<keyword evidence="4 16" id="KW-0227">DNA damage</keyword>
<dbReference type="Proteomes" id="UP001203297">
    <property type="component" value="Unassembled WGS sequence"/>
</dbReference>
<dbReference type="Pfam" id="PF06068">
    <property type="entry name" value="TIP49"/>
    <property type="match status" value="1"/>
</dbReference>
<dbReference type="SMART" id="SM00382">
    <property type="entry name" value="AAA"/>
    <property type="match status" value="1"/>
</dbReference>
<evidence type="ECO:0000256" key="15">
    <source>
        <dbReference type="ARBA" id="ARBA00047995"/>
    </source>
</evidence>
<keyword evidence="20" id="KW-1185">Reference proteome</keyword>
<evidence type="ECO:0000256" key="11">
    <source>
        <dbReference type="ARBA" id="ARBA00023163"/>
    </source>
</evidence>
<evidence type="ECO:0000256" key="2">
    <source>
        <dbReference type="ARBA" id="ARBA00007519"/>
    </source>
</evidence>
<evidence type="ECO:0000256" key="4">
    <source>
        <dbReference type="ARBA" id="ARBA00022763"/>
    </source>
</evidence>
<dbReference type="InterPro" id="IPR042487">
    <property type="entry name" value="RuvBL1/2_DNA/RNA_bd_dom"/>
</dbReference>
<evidence type="ECO:0000313" key="19">
    <source>
        <dbReference type="EMBL" id="KAI0297485.1"/>
    </source>
</evidence>
<evidence type="ECO:0000256" key="5">
    <source>
        <dbReference type="ARBA" id="ARBA00022801"/>
    </source>
</evidence>
<evidence type="ECO:0000259" key="18">
    <source>
        <dbReference type="SMART" id="SM00382"/>
    </source>
</evidence>
<dbReference type="GO" id="GO:0016787">
    <property type="term" value="F:hydrolase activity"/>
    <property type="evidence" value="ECO:0007669"/>
    <property type="project" value="UniProtKB-KW"/>
</dbReference>
<dbReference type="FunFam" id="2.40.50.360:FF:000001">
    <property type="entry name" value="RuvB-like helicase"/>
    <property type="match status" value="1"/>
</dbReference>
<dbReference type="GO" id="GO:0006325">
    <property type="term" value="P:chromatin organization"/>
    <property type="evidence" value="ECO:0007669"/>
    <property type="project" value="UniProtKB-KW"/>
</dbReference>
<dbReference type="GO" id="GO:0005524">
    <property type="term" value="F:ATP binding"/>
    <property type="evidence" value="ECO:0007669"/>
    <property type="project" value="UniProtKB-KW"/>
</dbReference>
<name>A0AAD4M0H4_9AGAM</name>
<evidence type="ECO:0000256" key="16">
    <source>
        <dbReference type="RuleBase" id="RU363048"/>
    </source>
</evidence>
<keyword evidence="11 16" id="KW-0804">Transcription</keyword>
<keyword evidence="3 16" id="KW-0547">Nucleotide-binding</keyword>
<evidence type="ECO:0000256" key="14">
    <source>
        <dbReference type="ARBA" id="ARBA00025345"/>
    </source>
</evidence>
<sequence>MKASTSTTPSTSAPPTHNAFPPPSTASLARTSRVAPHSHIKALGLTPEGFATTDGAGFIGQNTAREACGVAVDLVKSRKFSGRALLLVGAPGTGKTALALAISHELGAKVPFCPMVGSEVYSTEVKKTEVLAEAFRRAIGLRIKETKEVYEGEVTELTPSESENPLSGYGKTVSHVIVGLKTVKGTKQLRLDPTIYEAILKEKILVGDVIYIEANTGAVKRVGRSDAYASSYDLESETYVPLPKGDVHKRKELVQDVTLGDLDAANARPQGGQDIMSVMGSLIKSGRTEVTEKLRREVNKVVQSYVDQGVAEVVPGVVFIDEVHMLDIECFTYLNALLESPMAPTVILATNRGNSLVRGTTDIVAPHGIPTDLLDRCMIVKTDSYTRDQVAKVVQLRANIEGLKLAEGVIDRLAAEGEKSSLRYAIQLLTPASILARLAGRDQIETEDIGEMNELFLDAKTSASLISQSGGYAT</sequence>
<dbReference type="InterPro" id="IPR027238">
    <property type="entry name" value="RuvB-like"/>
</dbReference>
<organism evidence="19 20">
    <name type="scientific">Multifurca ochricompacta</name>
    <dbReference type="NCBI Taxonomy" id="376703"/>
    <lineage>
        <taxon>Eukaryota</taxon>
        <taxon>Fungi</taxon>
        <taxon>Dikarya</taxon>
        <taxon>Basidiomycota</taxon>
        <taxon>Agaricomycotina</taxon>
        <taxon>Agaricomycetes</taxon>
        <taxon>Russulales</taxon>
        <taxon>Russulaceae</taxon>
        <taxon>Multifurca</taxon>
    </lineage>
</organism>
<evidence type="ECO:0000256" key="12">
    <source>
        <dbReference type="ARBA" id="ARBA00023204"/>
    </source>
</evidence>
<dbReference type="PANTHER" id="PTHR11093">
    <property type="entry name" value="RUVB-RELATED REPTIN AND PONTIN"/>
    <property type="match status" value="1"/>
</dbReference>
<evidence type="ECO:0000313" key="20">
    <source>
        <dbReference type="Proteomes" id="UP001203297"/>
    </source>
</evidence>
<keyword evidence="7 16" id="KW-0067">ATP-binding</keyword>
<keyword evidence="8 16" id="KW-0156">Chromatin regulator</keyword>
<dbReference type="GO" id="GO:0006281">
    <property type="term" value="P:DNA repair"/>
    <property type="evidence" value="ECO:0007669"/>
    <property type="project" value="UniProtKB-KW"/>
</dbReference>
<comment type="catalytic activity">
    <reaction evidence="15 16">
        <text>ATP + H2O = ADP + phosphate + H(+)</text>
        <dbReference type="Rhea" id="RHEA:13065"/>
        <dbReference type="ChEBI" id="CHEBI:15377"/>
        <dbReference type="ChEBI" id="CHEBI:15378"/>
        <dbReference type="ChEBI" id="CHEBI:30616"/>
        <dbReference type="ChEBI" id="CHEBI:43474"/>
        <dbReference type="ChEBI" id="CHEBI:456216"/>
        <dbReference type="EC" id="3.6.4.12"/>
    </reaction>
</comment>
<reference evidence="19" key="1">
    <citation type="journal article" date="2022" name="New Phytol.">
        <title>Evolutionary transition to the ectomycorrhizal habit in the genomes of a hyperdiverse lineage of mushroom-forming fungi.</title>
        <authorList>
            <person name="Looney B."/>
            <person name="Miyauchi S."/>
            <person name="Morin E."/>
            <person name="Drula E."/>
            <person name="Courty P.E."/>
            <person name="Kohler A."/>
            <person name="Kuo A."/>
            <person name="LaButti K."/>
            <person name="Pangilinan J."/>
            <person name="Lipzen A."/>
            <person name="Riley R."/>
            <person name="Andreopoulos W."/>
            <person name="He G."/>
            <person name="Johnson J."/>
            <person name="Nolan M."/>
            <person name="Tritt A."/>
            <person name="Barry K.W."/>
            <person name="Grigoriev I.V."/>
            <person name="Nagy L.G."/>
            <person name="Hibbett D."/>
            <person name="Henrissat B."/>
            <person name="Matheny P.B."/>
            <person name="Labbe J."/>
            <person name="Martin F.M."/>
        </authorList>
    </citation>
    <scope>NUCLEOTIDE SEQUENCE</scope>
    <source>
        <strain evidence="19">BPL690</strain>
    </source>
</reference>
<keyword evidence="6 16" id="KW-0347">Helicase</keyword>
<dbReference type="Pfam" id="PF17856">
    <property type="entry name" value="TIP49_C"/>
    <property type="match status" value="1"/>
</dbReference>
<keyword evidence="13 16" id="KW-0539">Nucleus</keyword>
<dbReference type="InterPro" id="IPR003593">
    <property type="entry name" value="AAA+_ATPase"/>
</dbReference>
<feature type="region of interest" description="Disordered" evidence="17">
    <location>
        <begin position="1"/>
        <end position="27"/>
    </location>
</feature>
<comment type="function">
    <text evidence="14">DNA helicase which participates in several chromatin remodeling complexes, including the SWR1 and the INO80 complexes. The SWR1 complex mediates the ATP-dependent exchange of histone H2A for the H2A variant HZT1 leading to transcriptional regulation of selected genes by chromatin remodeling. The INO80 complex remodels chromatin by shifting nucleosomes and is involved in DNA repair. Also involved in pre-rRNA processing.</text>
</comment>
<dbReference type="SUPFAM" id="SSF52540">
    <property type="entry name" value="P-loop containing nucleoside triphosphate hydrolases"/>
    <property type="match status" value="1"/>
</dbReference>
<gene>
    <name evidence="19" type="ORF">B0F90DRAFT_887283</name>
</gene>